<evidence type="ECO:0000313" key="1">
    <source>
        <dbReference type="EMBL" id="THV41818.1"/>
    </source>
</evidence>
<dbReference type="EMBL" id="STGY01000039">
    <property type="protein sequence ID" value="THV41818.1"/>
    <property type="molecule type" value="Genomic_DNA"/>
</dbReference>
<protein>
    <submittedName>
        <fullName evidence="1">Uncharacterized protein</fullName>
    </submittedName>
</protein>
<evidence type="ECO:0000313" key="2">
    <source>
        <dbReference type="Proteomes" id="UP000308760"/>
    </source>
</evidence>
<proteinExistence type="predicted"/>
<sequence length="77" mass="8378">MTDDPEKLAYPHRRSDAGADSKELAEFAVTLGLTPPGRPAGGKLPLIAMVWPAGEATGLLVWDIHEMEEADREEGRH</sequence>
<dbReference type="AlphaFoldDB" id="A0A4S8QBT0"/>
<organism evidence="1 2">
    <name type="scientific">Glycomyces buryatensis</name>
    <dbReference type="NCBI Taxonomy" id="2570927"/>
    <lineage>
        <taxon>Bacteria</taxon>
        <taxon>Bacillati</taxon>
        <taxon>Actinomycetota</taxon>
        <taxon>Actinomycetes</taxon>
        <taxon>Glycomycetales</taxon>
        <taxon>Glycomycetaceae</taxon>
        <taxon>Glycomyces</taxon>
    </lineage>
</organism>
<reference evidence="2" key="1">
    <citation type="submission" date="2019-04" db="EMBL/GenBank/DDBJ databases">
        <title>Nocardioides xinjiangensis sp. nov.</title>
        <authorList>
            <person name="Liu S."/>
        </authorList>
    </citation>
    <scope>NUCLEOTIDE SEQUENCE [LARGE SCALE GENOMIC DNA]</scope>
    <source>
        <strain evidence="2">18</strain>
    </source>
</reference>
<comment type="caution">
    <text evidence="1">The sequence shown here is derived from an EMBL/GenBank/DDBJ whole genome shotgun (WGS) entry which is preliminary data.</text>
</comment>
<dbReference type="Proteomes" id="UP000308760">
    <property type="component" value="Unassembled WGS sequence"/>
</dbReference>
<reference evidence="1 2" key="2">
    <citation type="submission" date="2019-05" db="EMBL/GenBank/DDBJ databases">
        <title>Glycomyces buryatensis sp. nov.</title>
        <authorList>
            <person name="Nikitina E."/>
        </authorList>
    </citation>
    <scope>NUCLEOTIDE SEQUENCE [LARGE SCALE GENOMIC DNA]</scope>
    <source>
        <strain evidence="1 2">18</strain>
    </source>
</reference>
<gene>
    <name evidence="1" type="ORF">FAB82_09635</name>
</gene>
<dbReference type="RefSeq" id="WP_136534332.1">
    <property type="nucleotide sequence ID" value="NZ_STGY01000039.1"/>
</dbReference>
<accession>A0A4S8QBT0</accession>
<keyword evidence="2" id="KW-1185">Reference proteome</keyword>
<dbReference type="OrthoDB" id="5230201at2"/>
<name>A0A4S8QBT0_9ACTN</name>